<dbReference type="InterPro" id="IPR013783">
    <property type="entry name" value="Ig-like_fold"/>
</dbReference>
<dbReference type="CDD" id="cd04084">
    <property type="entry name" value="CBM6_xylanase-like"/>
    <property type="match status" value="1"/>
</dbReference>
<dbReference type="InterPro" id="IPR006584">
    <property type="entry name" value="Cellulose-bd_IV"/>
</dbReference>
<keyword evidence="1 3" id="KW-0732">Signal</keyword>
<dbReference type="GO" id="GO:0016787">
    <property type="term" value="F:hydrolase activity"/>
    <property type="evidence" value="ECO:0007669"/>
    <property type="project" value="InterPro"/>
</dbReference>
<protein>
    <submittedName>
        <fullName evidence="6">Glucose/arabinose dehydrogenase</fullName>
    </submittedName>
</protein>
<feature type="domain" description="PKD" evidence="4">
    <location>
        <begin position="836"/>
        <end position="916"/>
    </location>
</feature>
<dbReference type="SMART" id="SM00606">
    <property type="entry name" value="CBD_IV"/>
    <property type="match status" value="1"/>
</dbReference>
<dbReference type="InterPro" id="IPR005084">
    <property type="entry name" value="CBM6"/>
</dbReference>
<dbReference type="Gene3D" id="2.60.120.560">
    <property type="entry name" value="Exo-inulinase, domain 1"/>
    <property type="match status" value="1"/>
</dbReference>
<dbReference type="PROSITE" id="PS51175">
    <property type="entry name" value="CBM6"/>
    <property type="match status" value="1"/>
</dbReference>
<dbReference type="Gene3D" id="2.120.10.30">
    <property type="entry name" value="TolB, C-terminal domain"/>
    <property type="match status" value="1"/>
</dbReference>
<organism evidence="6 7">
    <name type="scientific">Tamaricihabitans halophyticus</name>
    <dbReference type="NCBI Taxonomy" id="1262583"/>
    <lineage>
        <taxon>Bacteria</taxon>
        <taxon>Bacillati</taxon>
        <taxon>Actinomycetota</taxon>
        <taxon>Actinomycetes</taxon>
        <taxon>Pseudonocardiales</taxon>
        <taxon>Pseudonocardiaceae</taxon>
        <taxon>Tamaricihabitans</taxon>
    </lineage>
</organism>
<dbReference type="AlphaFoldDB" id="A0A4R2R367"/>
<accession>A0A4R2R367</accession>
<dbReference type="Pfam" id="PF18911">
    <property type="entry name" value="PKD_4"/>
    <property type="match status" value="2"/>
</dbReference>
<evidence type="ECO:0000313" key="6">
    <source>
        <dbReference type="EMBL" id="TCP56119.1"/>
    </source>
</evidence>
<dbReference type="InterPro" id="IPR011042">
    <property type="entry name" value="6-blade_b-propeller_TolB-like"/>
</dbReference>
<dbReference type="SUPFAM" id="SSF49785">
    <property type="entry name" value="Galactose-binding domain-like"/>
    <property type="match status" value="1"/>
</dbReference>
<dbReference type="Pfam" id="PF03422">
    <property type="entry name" value="CBM_6"/>
    <property type="match status" value="1"/>
</dbReference>
<dbReference type="Gene3D" id="2.60.120.260">
    <property type="entry name" value="Galactose-binding domain-like"/>
    <property type="match status" value="1"/>
</dbReference>
<dbReference type="InterPro" id="IPR012938">
    <property type="entry name" value="Glc/Sorbosone_DH"/>
</dbReference>
<evidence type="ECO:0000259" key="4">
    <source>
        <dbReference type="PROSITE" id="PS50093"/>
    </source>
</evidence>
<dbReference type="InterPro" id="IPR008979">
    <property type="entry name" value="Galactose-bd-like_sf"/>
</dbReference>
<dbReference type="Proteomes" id="UP000294911">
    <property type="component" value="Unassembled WGS sequence"/>
</dbReference>
<dbReference type="InterPro" id="IPR011041">
    <property type="entry name" value="Quinoprot_gluc/sorb_DH_b-prop"/>
</dbReference>
<keyword evidence="7" id="KW-1185">Reference proteome</keyword>
<evidence type="ECO:0000256" key="2">
    <source>
        <dbReference type="SAM" id="MobiDB-lite"/>
    </source>
</evidence>
<dbReference type="SUPFAM" id="SSF50952">
    <property type="entry name" value="Soluble quinoprotein glucose dehydrogenase"/>
    <property type="match status" value="1"/>
</dbReference>
<name>A0A4R2R367_9PSEU</name>
<dbReference type="GO" id="GO:0030246">
    <property type="term" value="F:carbohydrate binding"/>
    <property type="evidence" value="ECO:0007669"/>
    <property type="project" value="InterPro"/>
</dbReference>
<evidence type="ECO:0000313" key="7">
    <source>
        <dbReference type="Proteomes" id="UP000294911"/>
    </source>
</evidence>
<dbReference type="EMBL" id="SLXQ01000001">
    <property type="protein sequence ID" value="TCP56119.1"/>
    <property type="molecule type" value="Genomic_DNA"/>
</dbReference>
<feature type="domain" description="PKD" evidence="4">
    <location>
        <begin position="504"/>
        <end position="587"/>
    </location>
</feature>
<evidence type="ECO:0000256" key="3">
    <source>
        <dbReference type="SAM" id="SignalP"/>
    </source>
</evidence>
<dbReference type="InterPro" id="IPR010496">
    <property type="entry name" value="AL/BT2_dom"/>
</dbReference>
<feature type="chain" id="PRO_5020420900" evidence="3">
    <location>
        <begin position="29"/>
        <end position="1238"/>
    </location>
</feature>
<sequence length="1238" mass="132525">MMSSLRRALVVLLSVVAVTLSVGGHALAVQPAQPPPAGPEQDSVTVTGGSVLPGGARQRTAEAQAPASEFEKKKLTDDVGEPMALAVLPDARVLMTDRRGIVRIFDPATYNVTEAGQLNVYTGEEDGLQGIAVDPNFAENQWVYAYYSPAGSEPLNRLSRFKLDGNELRLDSEQNIIEVPTQRDLCCHVGGDIDFDADGNLYLSTGDNTNSWASDGYTPIDEQEGREPFDAQRSSANTNDLRGKLLRINVAEDGSYTIPEGNLFPEGTENARPEIYYMGLRNPFRFSVDPQTGWVYIGIVGPDASEDDPERGPRQYEELDVVTEAGNSGWPYCIGDGIPYHDYDFATDTPGEPFDCANLVNDSPNNTGMSELPPADDPAIWYPYDCFDTFPQIDCPGGGTAMGGPVYRYDENLESNTKFPAEYDGAEFFYEYSRGFIKDVRMDENAELQSIDPFLPEQEFNQPMDLEFGPEGSLYVLEYGGGFFTPGPDAGLYRVDYTQGQHSPSAQVTATPTSGDAPLEVNFDASESTDADGDEISFEWDFTGDGSTDAEGPTASHTYTENGSYSAKLTVTDSTGRFSVVRVDISVGNHAPEVELEFPDDGATFEFGDEVSYRVNVTDPEDGTVGNGIDCAEVSVQVALGHDEHAHPQSTNQGCTGVVEIQEEAGHGGDANLFTVLRANYTDQGGENVEPAEGSHEILLQPKHKQAEYFSSSEGVEVVEHEEAEGAGLVSAIAPGDWIAFDPLSAQSVDEVSFRVRGTGVGGNIELRQGAPDGAVLGTAEVPAGTEGSYVDVGPVEVTEQDDDGSAIYAVFTGEGENLFELDSLNFHGLGATGPLNVTAQSDVRTGAAPLEVNFTAEAERAPEGATYTWDFGDGAEGTGAEAAHTYAEKGDYTATVTLTDGQGRQRGTASTEVRVVDAVDGELTVTPESAELPSGTEHEVTATFNQAARAAGAEVTVEVYRESPASSLPAGHDSGTPYLRAEQHIAAADESGVVRMPYSSPVGANDIVVACAAYGDSCIRGTDTLVQADDGPANLRSDVAVDTAEVTWTAQPDENGFLNLFDGRTLAGWQHVGTGGFDVAGGLLQPRAEGDERGVLWYADQEFSDYVLEAEYESFSVSADSGLYQRFDDPGDDAELPGKQGYEVAILDRVDDPVDRTGSIAGVQAAEFLAAKPPYGGWNKFSIRVEGNKYTVTLNDEVVTEYTSEGDRGTGPFVGLENASEELRFRNIKIKPLNENG</sequence>
<feature type="domain" description="CBM6" evidence="5">
    <location>
        <begin position="703"/>
        <end position="828"/>
    </location>
</feature>
<reference evidence="6 7" key="1">
    <citation type="submission" date="2019-03" db="EMBL/GenBank/DDBJ databases">
        <title>Genomic Encyclopedia of Type Strains, Phase IV (KMG-IV): sequencing the most valuable type-strain genomes for metagenomic binning, comparative biology and taxonomic classification.</title>
        <authorList>
            <person name="Goeker M."/>
        </authorList>
    </citation>
    <scope>NUCLEOTIDE SEQUENCE [LARGE SCALE GENOMIC DNA]</scope>
    <source>
        <strain evidence="6 7">DSM 45765</strain>
    </source>
</reference>
<dbReference type="PANTHER" id="PTHR19328">
    <property type="entry name" value="HEDGEHOG-INTERACTING PROTEIN"/>
    <property type="match status" value="1"/>
</dbReference>
<dbReference type="Pfam" id="PF07995">
    <property type="entry name" value="GSDH"/>
    <property type="match status" value="1"/>
</dbReference>
<dbReference type="InterPro" id="IPR022409">
    <property type="entry name" value="PKD/Chitinase_dom"/>
</dbReference>
<evidence type="ECO:0000259" key="5">
    <source>
        <dbReference type="PROSITE" id="PS51175"/>
    </source>
</evidence>
<dbReference type="InterPro" id="IPR000601">
    <property type="entry name" value="PKD_dom"/>
</dbReference>
<dbReference type="SMART" id="SM00089">
    <property type="entry name" value="PKD"/>
    <property type="match status" value="2"/>
</dbReference>
<gene>
    <name evidence="6" type="ORF">EV191_10159</name>
</gene>
<dbReference type="SUPFAM" id="SSF49299">
    <property type="entry name" value="PKD domain"/>
    <property type="match status" value="2"/>
</dbReference>
<comment type="caution">
    <text evidence="6">The sequence shown here is derived from an EMBL/GenBank/DDBJ whole genome shotgun (WGS) entry which is preliminary data.</text>
</comment>
<feature type="signal peptide" evidence="3">
    <location>
        <begin position="1"/>
        <end position="28"/>
    </location>
</feature>
<dbReference type="CDD" id="cd00146">
    <property type="entry name" value="PKD"/>
    <property type="match status" value="2"/>
</dbReference>
<dbReference type="Gene3D" id="2.60.40.10">
    <property type="entry name" value="Immunoglobulins"/>
    <property type="match status" value="2"/>
</dbReference>
<dbReference type="PROSITE" id="PS50093">
    <property type="entry name" value="PKD"/>
    <property type="match status" value="2"/>
</dbReference>
<feature type="region of interest" description="Disordered" evidence="2">
    <location>
        <begin position="30"/>
        <end position="70"/>
    </location>
</feature>
<dbReference type="GO" id="GO:0005975">
    <property type="term" value="P:carbohydrate metabolic process"/>
    <property type="evidence" value="ECO:0007669"/>
    <property type="project" value="UniProtKB-ARBA"/>
</dbReference>
<dbReference type="InterPro" id="IPR035986">
    <property type="entry name" value="PKD_dom_sf"/>
</dbReference>
<proteinExistence type="predicted"/>
<evidence type="ECO:0000256" key="1">
    <source>
        <dbReference type="ARBA" id="ARBA00022729"/>
    </source>
</evidence>
<dbReference type="Pfam" id="PF06439">
    <property type="entry name" value="3keto-disac_hyd"/>
    <property type="match status" value="1"/>
</dbReference>
<dbReference type="PANTHER" id="PTHR19328:SF75">
    <property type="entry name" value="ALDOSE SUGAR DEHYDROGENASE YLII"/>
    <property type="match status" value="1"/>
</dbReference>